<proteinExistence type="predicted"/>
<dbReference type="PROSITE" id="PS50102">
    <property type="entry name" value="RRM"/>
    <property type="match status" value="1"/>
</dbReference>
<keyword evidence="1" id="KW-0694">RNA-binding</keyword>
<evidence type="ECO:0000313" key="5">
    <source>
        <dbReference type="Proteomes" id="UP000054248"/>
    </source>
</evidence>
<gene>
    <name evidence="4" type="ORF">M407DRAFT_217739</name>
</gene>
<reference evidence="4 5" key="1">
    <citation type="submission" date="2014-04" db="EMBL/GenBank/DDBJ databases">
        <authorList>
            <consortium name="DOE Joint Genome Institute"/>
            <person name="Kuo A."/>
            <person name="Girlanda M."/>
            <person name="Perotto S."/>
            <person name="Kohler A."/>
            <person name="Nagy L.G."/>
            <person name="Floudas D."/>
            <person name="Copeland A."/>
            <person name="Barry K.W."/>
            <person name="Cichocki N."/>
            <person name="Veneault-Fourrey C."/>
            <person name="LaButti K."/>
            <person name="Lindquist E.A."/>
            <person name="Lipzen A."/>
            <person name="Lundell T."/>
            <person name="Morin E."/>
            <person name="Murat C."/>
            <person name="Sun H."/>
            <person name="Tunlid A."/>
            <person name="Henrissat B."/>
            <person name="Grigoriev I.V."/>
            <person name="Hibbett D.S."/>
            <person name="Martin F."/>
            <person name="Nordberg H.P."/>
            <person name="Cantor M.N."/>
            <person name="Hua S.X."/>
        </authorList>
    </citation>
    <scope>NUCLEOTIDE SEQUENCE [LARGE SCALE GENOMIC DNA]</scope>
    <source>
        <strain evidence="4 5">MUT 4182</strain>
    </source>
</reference>
<name>A0A0C3QTU4_9AGAM</name>
<dbReference type="InterPro" id="IPR012677">
    <property type="entry name" value="Nucleotide-bd_a/b_plait_sf"/>
</dbReference>
<dbReference type="Proteomes" id="UP000054248">
    <property type="component" value="Unassembled WGS sequence"/>
</dbReference>
<dbReference type="Gene3D" id="3.30.70.330">
    <property type="match status" value="1"/>
</dbReference>
<dbReference type="OrthoDB" id="3229845at2759"/>
<dbReference type="InterPro" id="IPR035979">
    <property type="entry name" value="RBD_domain_sf"/>
</dbReference>
<reference evidence="5" key="2">
    <citation type="submission" date="2015-01" db="EMBL/GenBank/DDBJ databases">
        <title>Evolutionary Origins and Diversification of the Mycorrhizal Mutualists.</title>
        <authorList>
            <consortium name="DOE Joint Genome Institute"/>
            <consortium name="Mycorrhizal Genomics Consortium"/>
            <person name="Kohler A."/>
            <person name="Kuo A."/>
            <person name="Nagy L.G."/>
            <person name="Floudas D."/>
            <person name="Copeland A."/>
            <person name="Barry K.W."/>
            <person name="Cichocki N."/>
            <person name="Veneault-Fourrey C."/>
            <person name="LaButti K."/>
            <person name="Lindquist E.A."/>
            <person name="Lipzen A."/>
            <person name="Lundell T."/>
            <person name="Morin E."/>
            <person name="Murat C."/>
            <person name="Riley R."/>
            <person name="Ohm R."/>
            <person name="Sun H."/>
            <person name="Tunlid A."/>
            <person name="Henrissat B."/>
            <person name="Grigoriev I.V."/>
            <person name="Hibbett D.S."/>
            <person name="Martin F."/>
        </authorList>
    </citation>
    <scope>NUCLEOTIDE SEQUENCE [LARGE SCALE GENOMIC DNA]</scope>
    <source>
        <strain evidence="5">MUT 4182</strain>
    </source>
</reference>
<evidence type="ECO:0000313" key="4">
    <source>
        <dbReference type="EMBL" id="KIO31719.1"/>
    </source>
</evidence>
<dbReference type="SUPFAM" id="SSF54928">
    <property type="entry name" value="RNA-binding domain, RBD"/>
    <property type="match status" value="1"/>
</dbReference>
<feature type="region of interest" description="Disordered" evidence="2">
    <location>
        <begin position="203"/>
        <end position="314"/>
    </location>
</feature>
<feature type="domain" description="RRM" evidence="3">
    <location>
        <begin position="20"/>
        <end position="101"/>
    </location>
</feature>
<dbReference type="SMART" id="SM00360">
    <property type="entry name" value="RRM"/>
    <property type="match status" value="1"/>
</dbReference>
<dbReference type="GO" id="GO:0003723">
    <property type="term" value="F:RNA binding"/>
    <property type="evidence" value="ECO:0007669"/>
    <property type="project" value="UniProtKB-UniRule"/>
</dbReference>
<evidence type="ECO:0000259" key="3">
    <source>
        <dbReference type="PROSITE" id="PS50102"/>
    </source>
</evidence>
<keyword evidence="5" id="KW-1185">Reference proteome</keyword>
<protein>
    <recommendedName>
        <fullName evidence="3">RRM domain-containing protein</fullName>
    </recommendedName>
</protein>
<feature type="compositionally biased region" description="Acidic residues" evidence="2">
    <location>
        <begin position="231"/>
        <end position="249"/>
    </location>
</feature>
<evidence type="ECO:0000256" key="2">
    <source>
        <dbReference type="SAM" id="MobiDB-lite"/>
    </source>
</evidence>
<dbReference type="Pfam" id="PF00076">
    <property type="entry name" value="RRM_1"/>
    <property type="match status" value="1"/>
</dbReference>
<feature type="compositionally biased region" description="Polar residues" evidence="2">
    <location>
        <begin position="283"/>
        <end position="296"/>
    </location>
</feature>
<accession>A0A0C3QTU4</accession>
<dbReference type="AlphaFoldDB" id="A0A0C3QTU4"/>
<dbReference type="HOGENOM" id="CLU_662560_0_0_1"/>
<sequence>MFKPRDQPGWHKASEWLLATTIAVHGFGNDYYSAYNKVSERDIEQVFRKYGPILHAQIWKSQRGGAWAFVTFKSMDDRDAAIQDLNGQTVDMWSRDTDRRILWQTPLKVSAPRFHAVRFYYNQFAAIKIVPAELTFNPSAEPGQGGTFQRALEGTRRLPPTGPRHGRRLMNKISVDTSFHTRHDRPSSPAPSDAGTSIQWGHERAETPEPASPAYDSEKTMFSSGENVSPGEDDGEEMEEYDYGYGDEEERPRSPSPLGHRRPASPSPTPSSQCDDHDDYSLYPQSSRCASEPSSQSRKRPRCEDNDEEDHQYDLRAEIRKLREENEQLKMELKDSRRETQEMVRKAEEDRLLYQQRLERLIDGLLASLERGDDGRPHKRTRAGLTALAFGELGGSAAIIPTSPSHLKATPRRHS</sequence>
<organism evidence="4 5">
    <name type="scientific">Tulasnella calospora MUT 4182</name>
    <dbReference type="NCBI Taxonomy" id="1051891"/>
    <lineage>
        <taxon>Eukaryota</taxon>
        <taxon>Fungi</taxon>
        <taxon>Dikarya</taxon>
        <taxon>Basidiomycota</taxon>
        <taxon>Agaricomycotina</taxon>
        <taxon>Agaricomycetes</taxon>
        <taxon>Cantharellales</taxon>
        <taxon>Tulasnellaceae</taxon>
        <taxon>Tulasnella</taxon>
    </lineage>
</organism>
<dbReference type="EMBL" id="KN822960">
    <property type="protein sequence ID" value="KIO31719.1"/>
    <property type="molecule type" value="Genomic_DNA"/>
</dbReference>
<evidence type="ECO:0000256" key="1">
    <source>
        <dbReference type="PROSITE-ProRule" id="PRU00176"/>
    </source>
</evidence>
<dbReference type="InterPro" id="IPR000504">
    <property type="entry name" value="RRM_dom"/>
</dbReference>
<feature type="region of interest" description="Disordered" evidence="2">
    <location>
        <begin position="140"/>
        <end position="170"/>
    </location>
</feature>